<dbReference type="Pfam" id="PF00593">
    <property type="entry name" value="TonB_dep_Rec_b-barrel"/>
    <property type="match status" value="1"/>
</dbReference>
<sequence>MNSRSQLDPAIKCTVWLLWFFFLGCILAIGQTSHTISGTITDKSNGETLFGASVFLDGTTIGGVTNEYGFYSVTAPEGEYVLSISYMGYSEIRMKIHLDRDIKNDVEISEFSTELDEVVVTADEPERAILRKPEMSVVKMNIGTVKQMPVVLGELDVLKSLQMLPGVTNNGEGTGGFHVRGGAQDQNLVLLDEAIIYNTSHMFGFFSVFNADAIKDMKLYKGGIPASFGGRVSSVLDIRQKDGNSKNFELNGGIGVISSRLTAEGPIFGDNGSFLVAGRRSYVDLLLKATGEENSVSFYDLNLKTNYSINRNNKLFLSGYFGRDAFKLGNAFDSSYGNSTGNLRWNHIFNDRLFSNLSAILSRYDYDLEFAQEEFDWVSSITNYNLKYDFKYYLSDAFKLDFGINGIYYDFNPGEVSPTAETSPVNPLKLDQKKAFESGLYLSAEHKLSPKLTVQYGLRYSAFSRLGGQPINTYANDQPVVYNPELGIYERGEATGETHFAKSDVIKSFGNLEPRVSLAYLLDEESSLKAGFSRTAQYIHLLSNTSSATPLDVWTPSGPFIKPQLSNQYALGYFRNFTDKMYSLEVETYYKTVDNRIDYIDGSDLIGQNTIETEVLNGEMRAYGLELLLRKNEGDFTGWIAYTLSKSEQRTLGGTAGGPGINNGKWYNTSFDRTHDISVSGAYRLDDQWSFGTNLVFQTGRPVTYPNGQYVYEDLSIASYAPRNSDRLPAYHRLDVSVNYKPRKYQNKRFKGEWVLSIYNLYSRKNAASISFGQNLETGANEATRTAIFGIVPSLTYNFKF</sequence>
<dbReference type="InterPro" id="IPR004436">
    <property type="entry name" value="Isocitrate_DH_NADP_mono"/>
</dbReference>
<dbReference type="EC" id="1.1.1.42" evidence="3"/>
<comment type="similarity">
    <text evidence="17">Belongs to the monomeric-type IDH family.</text>
</comment>
<evidence type="ECO:0000256" key="19">
    <source>
        <dbReference type="RuleBase" id="RU003357"/>
    </source>
</evidence>
<accession>A0A418N4K2</accession>
<keyword evidence="12" id="KW-0560">Oxidoreductase</keyword>
<dbReference type="PROSITE" id="PS52016">
    <property type="entry name" value="TONB_DEPENDENT_REC_3"/>
    <property type="match status" value="1"/>
</dbReference>
<keyword evidence="5 18" id="KW-0813">Transport</keyword>
<evidence type="ECO:0000256" key="13">
    <source>
        <dbReference type="ARBA" id="ARBA00023077"/>
    </source>
</evidence>
<dbReference type="InterPro" id="IPR000531">
    <property type="entry name" value="Beta-barrel_TonB"/>
</dbReference>
<dbReference type="EMBL" id="VNWL01000029">
    <property type="protein sequence ID" value="TXK00482.1"/>
    <property type="molecule type" value="Genomic_DNA"/>
</dbReference>
<dbReference type="Pfam" id="PF07715">
    <property type="entry name" value="Plug"/>
    <property type="match status" value="1"/>
</dbReference>
<keyword evidence="7" id="KW-0816">Tricarboxylic acid cycle</keyword>
<comment type="similarity">
    <text evidence="18 19">Belongs to the TonB-dependent receptor family.</text>
</comment>
<keyword evidence="4" id="KW-0329">Glyoxylate bypass</keyword>
<dbReference type="InterPro" id="IPR012910">
    <property type="entry name" value="Plug_dom"/>
</dbReference>
<dbReference type="Gene3D" id="2.170.130.10">
    <property type="entry name" value="TonB-dependent receptor, plug domain"/>
    <property type="match status" value="1"/>
</dbReference>
<organism evidence="22 24">
    <name type="scientific">Flagellimonas aequoris</name>
    <dbReference type="NCBI Taxonomy" id="2306997"/>
    <lineage>
        <taxon>Bacteria</taxon>
        <taxon>Pseudomonadati</taxon>
        <taxon>Bacteroidota</taxon>
        <taxon>Flavobacteriia</taxon>
        <taxon>Flavobacteriales</taxon>
        <taxon>Flavobacteriaceae</taxon>
        <taxon>Flagellimonas</taxon>
    </lineage>
</organism>
<dbReference type="GO" id="GO:0006099">
    <property type="term" value="P:tricarboxylic acid cycle"/>
    <property type="evidence" value="ECO:0007669"/>
    <property type="project" value="UniProtKB-KW"/>
</dbReference>
<dbReference type="OrthoDB" id="9803050at2"/>
<keyword evidence="22" id="KW-0675">Receptor</keyword>
<evidence type="ECO:0000256" key="15">
    <source>
        <dbReference type="ARBA" id="ARBA00023237"/>
    </source>
</evidence>
<keyword evidence="15 18" id="KW-0998">Cell outer membrane</keyword>
<comment type="catalytic activity">
    <reaction evidence="16">
        <text>D-threo-isocitrate + NADP(+) = 2-oxoglutarate + CO2 + NADPH</text>
        <dbReference type="Rhea" id="RHEA:19629"/>
        <dbReference type="ChEBI" id="CHEBI:15562"/>
        <dbReference type="ChEBI" id="CHEBI:16526"/>
        <dbReference type="ChEBI" id="CHEBI:16810"/>
        <dbReference type="ChEBI" id="CHEBI:57783"/>
        <dbReference type="ChEBI" id="CHEBI:58349"/>
        <dbReference type="EC" id="1.1.1.42"/>
    </reaction>
</comment>
<comment type="subcellular location">
    <subcellularLocation>
        <location evidence="2 18">Cell outer membrane</location>
        <topology evidence="2 18">Multi-pass membrane protein</topology>
    </subcellularLocation>
</comment>
<evidence type="ECO:0000256" key="8">
    <source>
        <dbReference type="ARBA" id="ARBA00022692"/>
    </source>
</evidence>
<evidence type="ECO:0000259" key="21">
    <source>
        <dbReference type="Pfam" id="PF07715"/>
    </source>
</evidence>
<evidence type="ECO:0000256" key="16">
    <source>
        <dbReference type="ARBA" id="ARBA00023554"/>
    </source>
</evidence>
<evidence type="ECO:0000313" key="22">
    <source>
        <dbReference type="EMBL" id="RIV68782.1"/>
    </source>
</evidence>
<dbReference type="GO" id="GO:0006097">
    <property type="term" value="P:glyoxylate cycle"/>
    <property type="evidence" value="ECO:0007669"/>
    <property type="project" value="UniProtKB-KW"/>
</dbReference>
<evidence type="ECO:0000259" key="20">
    <source>
        <dbReference type="Pfam" id="PF00593"/>
    </source>
</evidence>
<dbReference type="GO" id="GO:0004450">
    <property type="term" value="F:isocitrate dehydrogenase (NADP+) activity"/>
    <property type="evidence" value="ECO:0007669"/>
    <property type="project" value="UniProtKB-EC"/>
</dbReference>
<evidence type="ECO:0000256" key="12">
    <source>
        <dbReference type="ARBA" id="ARBA00023002"/>
    </source>
</evidence>
<comment type="cofactor">
    <cofactor evidence="1">
        <name>Mg(2+)</name>
        <dbReference type="ChEBI" id="CHEBI:18420"/>
    </cofactor>
</comment>
<evidence type="ECO:0000256" key="1">
    <source>
        <dbReference type="ARBA" id="ARBA00001946"/>
    </source>
</evidence>
<keyword evidence="10" id="KW-0460">Magnesium</keyword>
<dbReference type="PROSITE" id="PS51257">
    <property type="entry name" value="PROKAR_LIPOPROTEIN"/>
    <property type="match status" value="1"/>
</dbReference>
<dbReference type="GO" id="GO:0009279">
    <property type="term" value="C:cell outer membrane"/>
    <property type="evidence" value="ECO:0007669"/>
    <property type="project" value="UniProtKB-SubCell"/>
</dbReference>
<dbReference type="Gene3D" id="2.60.40.1120">
    <property type="entry name" value="Carboxypeptidase-like, regulatory domain"/>
    <property type="match status" value="1"/>
</dbReference>
<dbReference type="InterPro" id="IPR008969">
    <property type="entry name" value="CarboxyPept-like_regulatory"/>
</dbReference>
<dbReference type="InterPro" id="IPR036942">
    <property type="entry name" value="Beta-barrel_TonB_sf"/>
</dbReference>
<dbReference type="Proteomes" id="UP000284189">
    <property type="component" value="Unassembled WGS sequence"/>
</dbReference>
<keyword evidence="6 18" id="KW-1134">Transmembrane beta strand</keyword>
<evidence type="ECO:0000256" key="18">
    <source>
        <dbReference type="PROSITE-ProRule" id="PRU01360"/>
    </source>
</evidence>
<dbReference type="PANTHER" id="PTHR36999">
    <property type="entry name" value="ISOCITRATE DEHYDROGENASE [NADP]"/>
    <property type="match status" value="1"/>
</dbReference>
<name>A0A418N4K2_9FLAO</name>
<evidence type="ECO:0000256" key="14">
    <source>
        <dbReference type="ARBA" id="ARBA00023136"/>
    </source>
</evidence>
<dbReference type="Pfam" id="PF13715">
    <property type="entry name" value="CarbopepD_reg_2"/>
    <property type="match status" value="1"/>
</dbReference>
<dbReference type="InterPro" id="IPR039426">
    <property type="entry name" value="TonB-dep_rcpt-like"/>
</dbReference>
<feature type="domain" description="TonB-dependent receptor-like beta-barrel" evidence="20">
    <location>
        <begin position="305"/>
        <end position="761"/>
    </location>
</feature>
<evidence type="ECO:0000256" key="2">
    <source>
        <dbReference type="ARBA" id="ARBA00004571"/>
    </source>
</evidence>
<reference evidence="23 25" key="2">
    <citation type="submission" date="2019-07" db="EMBL/GenBank/DDBJ databases">
        <title>Draft genome of two Muricauda strains isolated from deep sea.</title>
        <authorList>
            <person name="Sun C."/>
        </authorList>
    </citation>
    <scope>NUCLEOTIDE SEQUENCE [LARGE SCALE GENOMIC DNA]</scope>
    <source>
        <strain evidence="23 25">NH166</strain>
    </source>
</reference>
<keyword evidence="25" id="KW-1185">Reference proteome</keyword>
<comment type="caution">
    <text evidence="22">The sequence shown here is derived from an EMBL/GenBank/DDBJ whole genome shotgun (WGS) entry which is preliminary data.</text>
</comment>
<dbReference type="AlphaFoldDB" id="A0A418N4K2"/>
<evidence type="ECO:0000313" key="24">
    <source>
        <dbReference type="Proteomes" id="UP000284189"/>
    </source>
</evidence>
<evidence type="ECO:0000313" key="23">
    <source>
        <dbReference type="EMBL" id="TXK00482.1"/>
    </source>
</evidence>
<dbReference type="SUPFAM" id="SSF49464">
    <property type="entry name" value="Carboxypeptidase regulatory domain-like"/>
    <property type="match status" value="1"/>
</dbReference>
<reference evidence="22 24" key="1">
    <citation type="submission" date="2018-08" db="EMBL/GenBank/DDBJ databases">
        <title>Proposal of Muricauda 72 sp.nov. and Muricauda NH166 sp.nov., isolated from seawater.</title>
        <authorList>
            <person name="Cheng H."/>
            <person name="Wu Y.-H."/>
            <person name="Guo L.-L."/>
            <person name="Xu X.-W."/>
        </authorList>
    </citation>
    <scope>NUCLEOTIDE SEQUENCE [LARGE SCALE GENOMIC DNA]</scope>
    <source>
        <strain evidence="22 24">NH166</strain>
    </source>
</reference>
<evidence type="ECO:0000256" key="4">
    <source>
        <dbReference type="ARBA" id="ARBA00022435"/>
    </source>
</evidence>
<dbReference type="GO" id="GO:0046872">
    <property type="term" value="F:metal ion binding"/>
    <property type="evidence" value="ECO:0007669"/>
    <property type="project" value="UniProtKB-KW"/>
</dbReference>
<evidence type="ECO:0000256" key="7">
    <source>
        <dbReference type="ARBA" id="ARBA00022532"/>
    </source>
</evidence>
<dbReference type="PANTHER" id="PTHR36999:SF1">
    <property type="entry name" value="ISOCITRATE DEHYDROGENASE (NADP(+))"/>
    <property type="match status" value="1"/>
</dbReference>
<evidence type="ECO:0000256" key="10">
    <source>
        <dbReference type="ARBA" id="ARBA00022842"/>
    </source>
</evidence>
<evidence type="ECO:0000256" key="17">
    <source>
        <dbReference type="ARBA" id="ARBA00046318"/>
    </source>
</evidence>
<gene>
    <name evidence="22" type="ORF">D2U88_16505</name>
    <name evidence="23" type="ORF">FQ019_16315</name>
</gene>
<evidence type="ECO:0000256" key="5">
    <source>
        <dbReference type="ARBA" id="ARBA00022448"/>
    </source>
</evidence>
<evidence type="ECO:0000256" key="9">
    <source>
        <dbReference type="ARBA" id="ARBA00022723"/>
    </source>
</evidence>
<evidence type="ECO:0000256" key="11">
    <source>
        <dbReference type="ARBA" id="ARBA00022857"/>
    </source>
</evidence>
<dbReference type="Gene3D" id="2.40.170.20">
    <property type="entry name" value="TonB-dependent receptor, beta-barrel domain"/>
    <property type="match status" value="1"/>
</dbReference>
<dbReference type="InterPro" id="IPR037066">
    <property type="entry name" value="Plug_dom_sf"/>
</dbReference>
<dbReference type="EMBL" id="QXFJ01000030">
    <property type="protein sequence ID" value="RIV68782.1"/>
    <property type="molecule type" value="Genomic_DNA"/>
</dbReference>
<evidence type="ECO:0000313" key="25">
    <source>
        <dbReference type="Proteomes" id="UP000321528"/>
    </source>
</evidence>
<dbReference type="SUPFAM" id="SSF56935">
    <property type="entry name" value="Porins"/>
    <property type="match status" value="1"/>
</dbReference>
<keyword evidence="8 18" id="KW-0812">Transmembrane</keyword>
<keyword evidence="13 19" id="KW-0798">TonB box</keyword>
<protein>
    <recommendedName>
        <fullName evidence="3">isocitrate dehydrogenase (NADP(+))</fullName>
        <ecNumber evidence="3">1.1.1.42</ecNumber>
    </recommendedName>
</protein>
<evidence type="ECO:0000256" key="3">
    <source>
        <dbReference type="ARBA" id="ARBA00013013"/>
    </source>
</evidence>
<feature type="domain" description="TonB-dependent receptor plug" evidence="21">
    <location>
        <begin position="155"/>
        <end position="231"/>
    </location>
</feature>
<proteinExistence type="inferred from homology"/>
<keyword evidence="9" id="KW-0479">Metal-binding</keyword>
<keyword evidence="11" id="KW-0521">NADP</keyword>
<evidence type="ECO:0000256" key="6">
    <source>
        <dbReference type="ARBA" id="ARBA00022452"/>
    </source>
</evidence>
<dbReference type="RefSeq" id="WP_119641620.1">
    <property type="nucleotide sequence ID" value="NZ_QXFJ01000030.1"/>
</dbReference>
<dbReference type="Proteomes" id="UP000321528">
    <property type="component" value="Unassembled WGS sequence"/>
</dbReference>
<keyword evidence="14 18" id="KW-0472">Membrane</keyword>